<dbReference type="InterPro" id="IPR036865">
    <property type="entry name" value="CRAL-TRIO_dom_sf"/>
</dbReference>
<feature type="region of interest" description="Disordered" evidence="1">
    <location>
        <begin position="172"/>
        <end position="199"/>
    </location>
</feature>
<dbReference type="CDD" id="cd11405">
    <property type="entry name" value="bHLHzip_MLXIP_like"/>
    <property type="match status" value="1"/>
</dbReference>
<dbReference type="Gene3D" id="4.10.280.10">
    <property type="entry name" value="Helix-loop-helix DNA-binding domain"/>
    <property type="match status" value="1"/>
</dbReference>
<dbReference type="SUPFAM" id="SSF52087">
    <property type="entry name" value="CRAL/TRIO domain"/>
    <property type="match status" value="1"/>
</dbReference>
<dbReference type="PROSITE" id="PS50191">
    <property type="entry name" value="CRAL_TRIO"/>
    <property type="match status" value="1"/>
</dbReference>
<gene>
    <name evidence="5" type="ORF">CAOG_006016</name>
</gene>
<feature type="compositionally biased region" description="Low complexity" evidence="1">
    <location>
        <begin position="172"/>
        <end position="189"/>
    </location>
</feature>
<evidence type="ECO:0000259" key="3">
    <source>
        <dbReference type="PROSITE" id="PS50191"/>
    </source>
</evidence>
<dbReference type="InterPro" id="IPR036638">
    <property type="entry name" value="HLH_DNA-bd_sf"/>
</dbReference>
<dbReference type="PANTHER" id="PTHR46277:SF3">
    <property type="entry name" value="BINDING PROTEIN, PUTATIVE-RELATED"/>
    <property type="match status" value="1"/>
</dbReference>
<dbReference type="GO" id="GO:0046983">
    <property type="term" value="F:protein dimerization activity"/>
    <property type="evidence" value="ECO:0007669"/>
    <property type="project" value="InterPro"/>
</dbReference>
<protein>
    <recommendedName>
        <fullName evidence="7">BHLH domain-containing protein</fullName>
    </recommendedName>
</protein>
<evidence type="ECO:0000256" key="1">
    <source>
        <dbReference type="SAM" id="MobiDB-lite"/>
    </source>
</evidence>
<feature type="region of interest" description="Disordered" evidence="1">
    <location>
        <begin position="472"/>
        <end position="538"/>
    </location>
</feature>
<dbReference type="OrthoDB" id="1434354at2759"/>
<sequence length="796" mass="89481">MMIVVVSLTDFRFLLVLLLTTFTTAFDADVAALAGMMPEMQSQQFNQFTNELTSFFAEVLAPADIDPMAVSSLELSSLTGTGNPMYHHPQQSFQPQQLHQHQLQHQLQHQPQRMQQQQQHAGHFAAAAQPTTQFVPTAQRAFPTLTPQQLQALRQEQQMQFQHQIQALQSLQQQQQQQQHQHQSQLPSQPLAPSFHQAAAAVQAPPVTLTDMSVQSPHLSMQPPPAHQFHVAPAQSSNSSSGSSAGFNVTPGFRFGGSSEPVAAPTLPFPSMVGDFKLSETTVPPTPPQPTSNPKPRGKPATEQADMELKRSHILSEQKRRDNIKEGFGLLKDVVPTVKDSCSRAAILKKTVDYIELLKRQNRQLANRLQGQAETEEISFDALVEAIEKKLHIRANVGEGGVKLMYKDEGRVKVDVTSQEDLDDVFQKFARRPGEFAKLSLYIKKPGHVAPISTPLVAEDVEQLVLANDALVNGGGRKSSGDTPGYMPANSPGLTTHYAPSPAGSTQGSGNEGEQPMSLPSFGDEDEDEDEEEDDMEDATIRPQEIPLDMDILAVNQLHTVLASHPGMSAGAQRMRDVEWQRAKVYRFLVACKGNVPLAHRMLEAHFAWLQSYHPERITEADCANELRANKLYWHGFDRYGHPCLLFKANRHFVSKRDKYETIRHWVLMVQDFVEHRAIHPFQQFVFIYDRTGAGRANSDVPMLKKFVRMFQQNYPELLHCMYVLNADFVFRYGFSVVKRFTSKSFRRKIKLLGENWKDFVLRDFEPQCLQVEYGGTSPLVYNYQDGQAGPRRTGW</sequence>
<dbReference type="AlphaFoldDB" id="A0A0D2X476"/>
<dbReference type="SMART" id="SM00516">
    <property type="entry name" value="SEC14"/>
    <property type="match status" value="1"/>
</dbReference>
<evidence type="ECO:0008006" key="7">
    <source>
        <dbReference type="Google" id="ProtNLM"/>
    </source>
</evidence>
<feature type="compositionally biased region" description="Acidic residues" evidence="1">
    <location>
        <begin position="523"/>
        <end position="538"/>
    </location>
</feature>
<evidence type="ECO:0000313" key="6">
    <source>
        <dbReference type="Proteomes" id="UP000008743"/>
    </source>
</evidence>
<dbReference type="PhylomeDB" id="A0A0D2X476"/>
<dbReference type="Pfam" id="PF00650">
    <property type="entry name" value="CRAL_TRIO"/>
    <property type="match status" value="1"/>
</dbReference>
<dbReference type="PROSITE" id="PS50888">
    <property type="entry name" value="BHLH"/>
    <property type="match status" value="1"/>
</dbReference>
<dbReference type="EMBL" id="KE346369">
    <property type="protein sequence ID" value="KJE95574.1"/>
    <property type="molecule type" value="Genomic_DNA"/>
</dbReference>
<feature type="region of interest" description="Disordered" evidence="1">
    <location>
        <begin position="215"/>
        <end position="245"/>
    </location>
</feature>
<feature type="region of interest" description="Disordered" evidence="1">
    <location>
        <begin position="80"/>
        <end position="100"/>
    </location>
</feature>
<accession>A0A0D2X476</accession>
<dbReference type="Proteomes" id="UP000008743">
    <property type="component" value="Unassembled WGS sequence"/>
</dbReference>
<dbReference type="CDD" id="cd05992">
    <property type="entry name" value="PB1"/>
    <property type="match status" value="1"/>
</dbReference>
<feature type="chain" id="PRO_5002255040" description="BHLH domain-containing protein" evidence="2">
    <location>
        <begin position="26"/>
        <end position="796"/>
    </location>
</feature>
<name>A0A0D2X476_CAPO3</name>
<organism evidence="5 6">
    <name type="scientific">Capsaspora owczarzaki (strain ATCC 30864)</name>
    <dbReference type="NCBI Taxonomy" id="595528"/>
    <lineage>
        <taxon>Eukaryota</taxon>
        <taxon>Filasterea</taxon>
        <taxon>Capsaspora</taxon>
    </lineage>
</organism>
<evidence type="ECO:0000259" key="4">
    <source>
        <dbReference type="PROSITE" id="PS50888"/>
    </source>
</evidence>
<feature type="domain" description="CRAL-TRIO" evidence="3">
    <location>
        <begin position="620"/>
        <end position="782"/>
    </location>
</feature>
<feature type="domain" description="BHLH" evidence="4">
    <location>
        <begin position="308"/>
        <end position="358"/>
    </location>
</feature>
<dbReference type="Gene3D" id="3.40.525.10">
    <property type="entry name" value="CRAL-TRIO lipid binding domain"/>
    <property type="match status" value="1"/>
</dbReference>
<reference evidence="6" key="1">
    <citation type="submission" date="2011-02" db="EMBL/GenBank/DDBJ databases">
        <title>The Genome Sequence of Capsaspora owczarzaki ATCC 30864.</title>
        <authorList>
            <person name="Russ C."/>
            <person name="Cuomo C."/>
            <person name="Burger G."/>
            <person name="Gray M.W."/>
            <person name="Holland P.W.H."/>
            <person name="King N."/>
            <person name="Lang F.B.F."/>
            <person name="Roger A.J."/>
            <person name="Ruiz-Trillo I."/>
            <person name="Young S.K."/>
            <person name="Zeng Q."/>
            <person name="Gargeya S."/>
            <person name="Alvarado L."/>
            <person name="Berlin A."/>
            <person name="Chapman S.B."/>
            <person name="Chen Z."/>
            <person name="Freedman E."/>
            <person name="Gellesch M."/>
            <person name="Goldberg J."/>
            <person name="Griggs A."/>
            <person name="Gujja S."/>
            <person name="Heilman E."/>
            <person name="Heiman D."/>
            <person name="Howarth C."/>
            <person name="Mehta T."/>
            <person name="Neiman D."/>
            <person name="Pearson M."/>
            <person name="Roberts A."/>
            <person name="Saif S."/>
            <person name="Shea T."/>
            <person name="Shenoy N."/>
            <person name="Sisk P."/>
            <person name="Stolte C."/>
            <person name="Sykes S."/>
            <person name="White J."/>
            <person name="Yandava C."/>
            <person name="Haas B."/>
            <person name="Nusbaum C."/>
            <person name="Birren B."/>
        </authorList>
    </citation>
    <scope>NUCLEOTIDE SEQUENCE</scope>
    <source>
        <strain evidence="6">ATCC 30864</strain>
    </source>
</reference>
<dbReference type="CDD" id="cd00170">
    <property type="entry name" value="SEC14"/>
    <property type="match status" value="1"/>
</dbReference>
<dbReference type="InterPro" id="IPR011598">
    <property type="entry name" value="bHLH_dom"/>
</dbReference>
<dbReference type="InterPro" id="IPR000270">
    <property type="entry name" value="PB1_dom"/>
</dbReference>
<dbReference type="InParanoid" id="A0A0D2X476"/>
<feature type="compositionally biased region" description="Low complexity" evidence="1">
    <location>
        <begin position="87"/>
        <end position="100"/>
    </location>
</feature>
<dbReference type="PANTHER" id="PTHR46277">
    <property type="entry name" value="OS03G0850700 PROTEIN"/>
    <property type="match status" value="1"/>
</dbReference>
<evidence type="ECO:0000256" key="2">
    <source>
        <dbReference type="SAM" id="SignalP"/>
    </source>
</evidence>
<dbReference type="SMART" id="SM00353">
    <property type="entry name" value="HLH"/>
    <property type="match status" value="1"/>
</dbReference>
<dbReference type="SUPFAM" id="SSF46938">
    <property type="entry name" value="CRAL/TRIO N-terminal domain"/>
    <property type="match status" value="1"/>
</dbReference>
<dbReference type="SUPFAM" id="SSF47459">
    <property type="entry name" value="HLH, helix-loop-helix DNA-binding domain"/>
    <property type="match status" value="1"/>
</dbReference>
<keyword evidence="2" id="KW-0732">Signal</keyword>
<proteinExistence type="predicted"/>
<evidence type="ECO:0000313" key="5">
    <source>
        <dbReference type="EMBL" id="KJE95574.1"/>
    </source>
</evidence>
<feature type="signal peptide" evidence="2">
    <location>
        <begin position="1"/>
        <end position="25"/>
    </location>
</feature>
<dbReference type="Pfam" id="PF00010">
    <property type="entry name" value="HLH"/>
    <property type="match status" value="1"/>
</dbReference>
<feature type="region of interest" description="Disordered" evidence="1">
    <location>
        <begin position="275"/>
        <end position="304"/>
    </location>
</feature>
<keyword evidence="6" id="KW-1185">Reference proteome</keyword>
<feature type="compositionally biased region" description="Pro residues" evidence="1">
    <location>
        <begin position="284"/>
        <end position="293"/>
    </location>
</feature>
<dbReference type="InterPro" id="IPR001251">
    <property type="entry name" value="CRAL-TRIO_dom"/>
</dbReference>
<dbReference type="Pfam" id="PF00564">
    <property type="entry name" value="PB1"/>
    <property type="match status" value="1"/>
</dbReference>
<dbReference type="InterPro" id="IPR036273">
    <property type="entry name" value="CRAL/TRIO_N_dom_sf"/>
</dbReference>